<dbReference type="InterPro" id="IPR050410">
    <property type="entry name" value="CCR4/nocturin_mRNA_transcr"/>
</dbReference>
<dbReference type="Gene3D" id="3.60.10.10">
    <property type="entry name" value="Endonuclease/exonuclease/phosphatase"/>
    <property type="match status" value="1"/>
</dbReference>
<feature type="compositionally biased region" description="Polar residues" evidence="1">
    <location>
        <begin position="437"/>
        <end position="447"/>
    </location>
</feature>
<keyword evidence="3" id="KW-1185">Reference proteome</keyword>
<dbReference type="CDD" id="cd09097">
    <property type="entry name" value="Deadenylase_CCR4"/>
    <property type="match status" value="1"/>
</dbReference>
<accession>A0ABM1C5P1</accession>
<organism evidence="3 4">
    <name type="scientific">Limulus polyphemus</name>
    <name type="common">Atlantic horseshoe crab</name>
    <dbReference type="NCBI Taxonomy" id="6850"/>
    <lineage>
        <taxon>Eukaryota</taxon>
        <taxon>Metazoa</taxon>
        <taxon>Ecdysozoa</taxon>
        <taxon>Arthropoda</taxon>
        <taxon>Chelicerata</taxon>
        <taxon>Merostomata</taxon>
        <taxon>Xiphosura</taxon>
        <taxon>Limulidae</taxon>
        <taxon>Limulus</taxon>
    </lineage>
</organism>
<reference evidence="4" key="1">
    <citation type="submission" date="2025-08" db="UniProtKB">
        <authorList>
            <consortium name="RefSeq"/>
        </authorList>
    </citation>
    <scope>IDENTIFICATION</scope>
    <source>
        <tissue evidence="4">Muscle</tissue>
    </source>
</reference>
<evidence type="ECO:0000313" key="3">
    <source>
        <dbReference type="Proteomes" id="UP000694941"/>
    </source>
</evidence>
<dbReference type="InterPro" id="IPR005135">
    <property type="entry name" value="Endo/exonuclease/phosphatase"/>
</dbReference>
<proteinExistence type="predicted"/>
<evidence type="ECO:0000256" key="1">
    <source>
        <dbReference type="SAM" id="MobiDB-lite"/>
    </source>
</evidence>
<evidence type="ECO:0000259" key="2">
    <source>
        <dbReference type="Pfam" id="PF03372"/>
    </source>
</evidence>
<feature type="compositionally biased region" description="Low complexity" evidence="1">
    <location>
        <begin position="253"/>
        <end position="273"/>
    </location>
</feature>
<sequence>MSPQPSVPFDLQKYIGSSLISQHPRNSKKGRQTETTEFGNNCRTRRISGGISVPVCTCCGGVQIQKPNFSRFQNYAWTGMPLISVAKGHTRKQQQQSSKIKFQRWPSNFTDTEYNQKQTLTGSSAVKCNSIDKETTEEELSSMSKLALHAQGSPLILSNEHKEKGENKGNSNTGSNTMKGKHFYIGNELYLHPQYHWATNDARLAGISGTCSENIQFDLRSTPVAVDETGSVSGESDVKSETDLNDPTPPQQSDSLSITSDSSGSSENSLPRIIKPRKRRKRDRKMNEFKDQNVSVILTLKPYQPLCFPYTEGVNKTGKNFIHRNTFPGLCYSSESEHELESVFGSLTMTQSSLYPYSSSPLCSCKRCITLSPFLTPPLSPLGSPEELTEKSSQEPICEVSTRIVTSPCGSRDLEIKFLTISNTNNRKNGSEHRLENPSTSNLTSDTSHFHSLELDAPLPPRSWMTSRTASSREDIPKCTFTVMSYNILCPKYANQQIYTYCPSWALDWEYRRKAIMDDIRHYFADIITLQEVETEQFYEFFLPELRRDGYEGIFSPKSRAKIVSHNERRHVDGCAIFFRINKFTFIKENLVEFNQVALATAEGSDDMLNRVQTRDNIGLVALLQPRVGPMSNDNSTSSHFHQPLLVCTTHMHWDPAYSDVKLIQTMMLMHELRQIAQDTAQNNYGSGHGSGASTIPLLLCGDFNSIPSSGVVEFLTTGKVSADHSDFKGFGYKDCLQKLGSSKTLNEYSHPFQISRAYKDGDIPYTNLTNDFKGVIDYIFYPDKHMRVVGLLGPLDEHWLKKNNVAGCPHPLIPSDHLPLLVELEMICMPQKFNSDPWFRNEEQRQARHQPKSK</sequence>
<name>A0ABM1C5P1_LIMPO</name>
<gene>
    <name evidence="4" type="primary">LOC106478664</name>
</gene>
<dbReference type="Pfam" id="PF03372">
    <property type="entry name" value="Exo_endo_phos"/>
    <property type="match status" value="1"/>
</dbReference>
<dbReference type="InterPro" id="IPR036691">
    <property type="entry name" value="Endo/exonu/phosph_ase_sf"/>
</dbReference>
<feature type="compositionally biased region" description="Polar residues" evidence="1">
    <location>
        <begin position="168"/>
        <end position="177"/>
    </location>
</feature>
<dbReference type="GeneID" id="106478664"/>
<feature type="domain" description="Endonuclease/exonuclease/phosphatase" evidence="2">
    <location>
        <begin position="484"/>
        <end position="818"/>
    </location>
</feature>
<dbReference type="PANTHER" id="PTHR12121">
    <property type="entry name" value="CARBON CATABOLITE REPRESSOR PROTEIN 4"/>
    <property type="match status" value="1"/>
</dbReference>
<dbReference type="SUPFAM" id="SSF56219">
    <property type="entry name" value="DNase I-like"/>
    <property type="match status" value="1"/>
</dbReference>
<dbReference type="RefSeq" id="XP_013794673.1">
    <property type="nucleotide sequence ID" value="XM_013939219.2"/>
</dbReference>
<feature type="region of interest" description="Disordered" evidence="1">
    <location>
        <begin position="158"/>
        <end position="177"/>
    </location>
</feature>
<feature type="compositionally biased region" description="Basic residues" evidence="1">
    <location>
        <begin position="274"/>
        <end position="284"/>
    </location>
</feature>
<feature type="region of interest" description="Disordered" evidence="1">
    <location>
        <begin position="427"/>
        <end position="447"/>
    </location>
</feature>
<protein>
    <submittedName>
        <fullName evidence="4">Uncharacterized protein LOC106478664</fullName>
    </submittedName>
</protein>
<dbReference type="Proteomes" id="UP000694941">
    <property type="component" value="Unplaced"/>
</dbReference>
<dbReference type="PANTHER" id="PTHR12121:SF100">
    <property type="entry name" value="POLY(A)-SPECIFIC RIBONUCLEASE"/>
    <property type="match status" value="1"/>
</dbReference>
<feature type="region of interest" description="Disordered" evidence="1">
    <location>
        <begin position="226"/>
        <end position="288"/>
    </location>
</feature>
<evidence type="ECO:0000313" key="4">
    <source>
        <dbReference type="RefSeq" id="XP_013794673.1"/>
    </source>
</evidence>